<evidence type="ECO:0000256" key="6">
    <source>
        <dbReference type="SAM" id="MobiDB-lite"/>
    </source>
</evidence>
<dbReference type="AlphaFoldDB" id="A0ABD0SGJ6"/>
<evidence type="ECO:0000313" key="8">
    <source>
        <dbReference type="Proteomes" id="UP001549921"/>
    </source>
</evidence>
<evidence type="ECO:0000256" key="4">
    <source>
        <dbReference type="ARBA" id="ARBA00023328"/>
    </source>
</evidence>
<dbReference type="Proteomes" id="UP001549921">
    <property type="component" value="Unassembled WGS sequence"/>
</dbReference>
<keyword evidence="3 5" id="KW-0175">Coiled coil</keyword>
<organism evidence="7 8">
    <name type="scientific">Loxostege sticticalis</name>
    <name type="common">Beet webworm moth</name>
    <dbReference type="NCBI Taxonomy" id="481309"/>
    <lineage>
        <taxon>Eukaryota</taxon>
        <taxon>Metazoa</taxon>
        <taxon>Ecdysozoa</taxon>
        <taxon>Arthropoda</taxon>
        <taxon>Hexapoda</taxon>
        <taxon>Insecta</taxon>
        <taxon>Pterygota</taxon>
        <taxon>Neoptera</taxon>
        <taxon>Endopterygota</taxon>
        <taxon>Lepidoptera</taxon>
        <taxon>Glossata</taxon>
        <taxon>Ditrysia</taxon>
        <taxon>Pyraloidea</taxon>
        <taxon>Crambidae</taxon>
        <taxon>Pyraustinae</taxon>
        <taxon>Loxostege</taxon>
    </lineage>
</organism>
<dbReference type="PANTHER" id="PTHR10643:SF2">
    <property type="entry name" value="KINETOCHORE PROTEIN NDC80 HOMOLOG"/>
    <property type="match status" value="1"/>
</dbReference>
<sequence>MLPTRFIPGQSSAMRKSRLEGKPSLLPKPRRPGSTDRLSNETRRPSTTGHRSSSAEPRGTFGGTRLSREASATKLQLNGRSRSQQSERIGQSFMTPLRGSHYSGRPTTTPTRTPSEDRASRSWQTSLDRALAFVTIKDQRPISNAGWQRAECSRVQEALARRGGADGAGMALIRPLTIARFVDITGALLAAITRDAKLNNDNYVTKLPHLSKRLLYPGTVSKSWLKTVNTLHAFPHALALIAYLLDLAEHIEMPVSDDWLYVGKDELSCLRRDYLSKCWIRFQDPGHQFEDLNEEYLQNLKLLLGNDEEKIMELQQLIKKYEACLEDEAEAAARADEARRSERRDALLQALRAERGARRAVRADTAARRAAYKDHTETLRQLDVEIERATAESQQLKREVEEQTLTVAERTRLLDEVDYALRVQDSKRALAHQIDKMLLSKETELALWQKKTLDSCVEYKQGLIHLSAQFPELSALAIDEKELMGSECAAWVSRAVDALRERSQRLHDQRAGFAAAKNALCRRRAIMLEETRTKISELKSAIQREQESLDSELSKESSEASSWASEQRELVARLEALRQHQEEYCRVHSELAFWEKQDADWRAKLSAMEQYIQTQQVELQRAAEAARNKRVNVFLETIRAWDERLGE</sequence>
<evidence type="ECO:0000256" key="1">
    <source>
        <dbReference type="ARBA" id="ARBA00004584"/>
    </source>
</evidence>
<accession>A0ABD0SGJ6</accession>
<feature type="region of interest" description="Disordered" evidence="6">
    <location>
        <begin position="1"/>
        <end position="122"/>
    </location>
</feature>
<dbReference type="Gene3D" id="1.10.418.30">
    <property type="entry name" value="Ncd80 complex, Ncd80 subunit"/>
    <property type="match status" value="1"/>
</dbReference>
<dbReference type="PANTHER" id="PTHR10643">
    <property type="entry name" value="KINETOCHORE PROTEIN NDC80"/>
    <property type="match status" value="1"/>
</dbReference>
<evidence type="ECO:0000313" key="7">
    <source>
        <dbReference type="EMBL" id="KAL0818732.1"/>
    </source>
</evidence>
<comment type="caution">
    <text evidence="7">The sequence shown here is derived from an EMBL/GenBank/DDBJ whole genome shotgun (WGS) entry which is preliminary data.</text>
</comment>
<protein>
    <recommendedName>
        <fullName evidence="9">Kinetochore protein NDC80</fullName>
    </recommendedName>
</protein>
<evidence type="ECO:0000256" key="5">
    <source>
        <dbReference type="SAM" id="Coils"/>
    </source>
</evidence>
<evidence type="ECO:0008006" key="9">
    <source>
        <dbReference type="Google" id="ProtNLM"/>
    </source>
</evidence>
<evidence type="ECO:0000256" key="3">
    <source>
        <dbReference type="ARBA" id="ARBA00023054"/>
    </source>
</evidence>
<feature type="compositionally biased region" description="Polar residues" evidence="6">
    <location>
        <begin position="45"/>
        <end position="55"/>
    </location>
</feature>
<feature type="coiled-coil region" evidence="5">
    <location>
        <begin position="372"/>
        <end position="406"/>
    </location>
</feature>
<feature type="coiled-coil region" evidence="5">
    <location>
        <begin position="528"/>
        <end position="555"/>
    </location>
</feature>
<gene>
    <name evidence="7" type="ORF">ABMA28_008063</name>
</gene>
<feature type="coiled-coil region" evidence="5">
    <location>
        <begin position="297"/>
        <end position="331"/>
    </location>
</feature>
<comment type="subcellular location">
    <subcellularLocation>
        <location evidence="1">Chromosome</location>
        <location evidence="1">Centromere</location>
    </subcellularLocation>
</comment>
<feature type="compositionally biased region" description="Polar residues" evidence="6">
    <location>
        <begin position="73"/>
        <end position="94"/>
    </location>
</feature>
<name>A0ABD0SGJ6_LOXSC</name>
<proteinExistence type="predicted"/>
<reference evidence="7 8" key="1">
    <citation type="submission" date="2024-06" db="EMBL/GenBank/DDBJ databases">
        <title>A chromosome-level genome assembly of beet webworm, Loxostege sticticalis.</title>
        <authorList>
            <person name="Zhang Y."/>
        </authorList>
    </citation>
    <scope>NUCLEOTIDE SEQUENCE [LARGE SCALE GENOMIC DNA]</scope>
    <source>
        <strain evidence="7">AQ028</strain>
        <tissue evidence="7">Male pupae</tissue>
    </source>
</reference>
<keyword evidence="2" id="KW-0158">Chromosome</keyword>
<dbReference type="InterPro" id="IPR005550">
    <property type="entry name" value="Kinetochore_Ndc80"/>
</dbReference>
<dbReference type="GO" id="GO:0000775">
    <property type="term" value="C:chromosome, centromeric region"/>
    <property type="evidence" value="ECO:0007669"/>
    <property type="project" value="UniProtKB-SubCell"/>
</dbReference>
<evidence type="ECO:0000256" key="2">
    <source>
        <dbReference type="ARBA" id="ARBA00022454"/>
    </source>
</evidence>
<dbReference type="InterPro" id="IPR038273">
    <property type="entry name" value="Ndc80_sf"/>
</dbReference>
<dbReference type="EMBL" id="JBEDNZ010000021">
    <property type="protein sequence ID" value="KAL0818732.1"/>
    <property type="molecule type" value="Genomic_DNA"/>
</dbReference>
<keyword evidence="4" id="KW-0137">Centromere</keyword>